<keyword evidence="1" id="KW-1133">Transmembrane helix</keyword>
<dbReference type="InterPro" id="IPR022584">
    <property type="entry name" value="DUF2937"/>
</dbReference>
<accession>A0A0F9LDJ6</accession>
<protein>
    <recommendedName>
        <fullName evidence="3">DUF2937 domain-containing protein</fullName>
    </recommendedName>
</protein>
<evidence type="ECO:0008006" key="3">
    <source>
        <dbReference type="Google" id="ProtNLM"/>
    </source>
</evidence>
<dbReference type="Pfam" id="PF11157">
    <property type="entry name" value="DUF2937"/>
    <property type="match status" value="1"/>
</dbReference>
<reference evidence="2" key="1">
    <citation type="journal article" date="2015" name="Nature">
        <title>Complex archaea that bridge the gap between prokaryotes and eukaryotes.</title>
        <authorList>
            <person name="Spang A."/>
            <person name="Saw J.H."/>
            <person name="Jorgensen S.L."/>
            <person name="Zaremba-Niedzwiedzka K."/>
            <person name="Martijn J."/>
            <person name="Lind A.E."/>
            <person name="van Eijk R."/>
            <person name="Schleper C."/>
            <person name="Guy L."/>
            <person name="Ettema T.J."/>
        </authorList>
    </citation>
    <scope>NUCLEOTIDE SEQUENCE</scope>
</reference>
<gene>
    <name evidence="2" type="ORF">LCGC14_1227450</name>
</gene>
<feature type="transmembrane region" description="Helical" evidence="1">
    <location>
        <begin position="130"/>
        <end position="155"/>
    </location>
</feature>
<keyword evidence="1" id="KW-0472">Membrane</keyword>
<evidence type="ECO:0000313" key="2">
    <source>
        <dbReference type="EMBL" id="KKM91548.1"/>
    </source>
</evidence>
<dbReference type="EMBL" id="LAZR01006517">
    <property type="protein sequence ID" value="KKM91548.1"/>
    <property type="molecule type" value="Genomic_DNA"/>
</dbReference>
<keyword evidence="1" id="KW-0812">Transmembrane</keyword>
<comment type="caution">
    <text evidence="2">The sequence shown here is derived from an EMBL/GenBank/DDBJ whole genome shotgun (WGS) entry which is preliminary data.</text>
</comment>
<organism evidence="2">
    <name type="scientific">marine sediment metagenome</name>
    <dbReference type="NCBI Taxonomy" id="412755"/>
    <lineage>
        <taxon>unclassified sequences</taxon>
        <taxon>metagenomes</taxon>
        <taxon>ecological metagenomes</taxon>
    </lineage>
</organism>
<evidence type="ECO:0000256" key="1">
    <source>
        <dbReference type="SAM" id="Phobius"/>
    </source>
</evidence>
<dbReference type="AlphaFoldDB" id="A0A0F9LDJ6"/>
<name>A0A0F9LDJ6_9ZZZZ</name>
<sequence>MILRALTFAGGVAGAVLASQFPEYSQQYLQRLGGAVDALYEVTADFDASAQAVGMSREKALAQMTGSPFMERRRRDMSATFTRYETLSDTLHKLEGQGPFMRAYYLPRMNDPHIARAAWGAFQPAVPLGFAGAVFAGFGFVIGVLGFGILSRMLAMPFNRRRHRKQLPSHD</sequence>
<proteinExistence type="predicted"/>